<dbReference type="GO" id="GO:0000149">
    <property type="term" value="F:SNARE binding"/>
    <property type="evidence" value="ECO:0007669"/>
    <property type="project" value="TreeGrafter"/>
</dbReference>
<accession>S8CDL8</accession>
<dbReference type="OrthoDB" id="72772at2759"/>
<sequence length="325" mass="36641">EDQPFKVVEWEDYEHELARLCSLTSAHEESKKKKILLEERLKSFIQIEADSLVRSNKLDQMREKVESRKLFMGNMSMQSKVMKEKVRNQEDQLSSEIKSLLIGGTSLSAAKRRLQDSIRSVSGERGYGRLKNSLKLLRVRQQYMVSQISLLYPVKVVMQKAPEQELESFSASDGPKFTDHGMITISGLHVTVIPFTKMSFFSDKKEFQQSSAALGYIAHAVLLIASYLGVPLRYPLRLGGSRSFICDYSPSVELATDAASNSKGVEFPLFIDGKDSTRSAYAVFLLNKDLEQVLNFIGARSVGPRHVMANLKELLRCILCPGYLD</sequence>
<dbReference type="GO" id="GO:0005768">
    <property type="term" value="C:endosome"/>
    <property type="evidence" value="ECO:0007669"/>
    <property type="project" value="TreeGrafter"/>
</dbReference>
<gene>
    <name evidence="1" type="ORF">M569_12209</name>
</gene>
<feature type="non-terminal residue" evidence="1">
    <location>
        <position position="1"/>
    </location>
</feature>
<reference evidence="1 2" key="1">
    <citation type="journal article" date="2013" name="BMC Genomics">
        <title>The miniature genome of a carnivorous plant Genlisea aurea contains a low number of genes and short non-coding sequences.</title>
        <authorList>
            <person name="Leushkin E.V."/>
            <person name="Sutormin R.A."/>
            <person name="Nabieva E.R."/>
            <person name="Penin A.A."/>
            <person name="Kondrashov A.S."/>
            <person name="Logacheva M.D."/>
        </authorList>
    </citation>
    <scope>NUCLEOTIDE SEQUENCE [LARGE SCALE GENOMIC DNA]</scope>
</reference>
<evidence type="ECO:0000313" key="1">
    <source>
        <dbReference type="EMBL" id="EPS62581.1"/>
    </source>
</evidence>
<evidence type="ECO:0008006" key="3">
    <source>
        <dbReference type="Google" id="ProtNLM"/>
    </source>
</evidence>
<feature type="non-terminal residue" evidence="1">
    <location>
        <position position="325"/>
    </location>
</feature>
<name>S8CDL8_9LAMI</name>
<dbReference type="Proteomes" id="UP000015453">
    <property type="component" value="Unassembled WGS sequence"/>
</dbReference>
<comment type="caution">
    <text evidence="1">The sequence shown here is derived from an EMBL/GenBank/DDBJ whole genome shotgun (WGS) entry which is preliminary data.</text>
</comment>
<dbReference type="EMBL" id="AUSU01006044">
    <property type="protein sequence ID" value="EPS62581.1"/>
    <property type="molecule type" value="Genomic_DNA"/>
</dbReference>
<dbReference type="GO" id="GO:0000323">
    <property type="term" value="C:lytic vacuole"/>
    <property type="evidence" value="ECO:0007669"/>
    <property type="project" value="TreeGrafter"/>
</dbReference>
<dbReference type="AlphaFoldDB" id="S8CDL8"/>
<dbReference type="PANTHER" id="PTHR15157">
    <property type="entry name" value="UV RADIATION RESISTANCE-ASSOCIATED GENE PROTEIN"/>
    <property type="match status" value="1"/>
</dbReference>
<evidence type="ECO:0000313" key="2">
    <source>
        <dbReference type="Proteomes" id="UP000015453"/>
    </source>
</evidence>
<dbReference type="GO" id="GO:0035493">
    <property type="term" value="P:SNARE complex assembly"/>
    <property type="evidence" value="ECO:0007669"/>
    <property type="project" value="TreeGrafter"/>
</dbReference>
<organism evidence="1 2">
    <name type="scientific">Genlisea aurea</name>
    <dbReference type="NCBI Taxonomy" id="192259"/>
    <lineage>
        <taxon>Eukaryota</taxon>
        <taxon>Viridiplantae</taxon>
        <taxon>Streptophyta</taxon>
        <taxon>Embryophyta</taxon>
        <taxon>Tracheophyta</taxon>
        <taxon>Spermatophyta</taxon>
        <taxon>Magnoliopsida</taxon>
        <taxon>eudicotyledons</taxon>
        <taxon>Gunneridae</taxon>
        <taxon>Pentapetalae</taxon>
        <taxon>asterids</taxon>
        <taxon>lamiids</taxon>
        <taxon>Lamiales</taxon>
        <taxon>Lentibulariaceae</taxon>
        <taxon>Genlisea</taxon>
    </lineage>
</organism>
<keyword evidence="2" id="KW-1185">Reference proteome</keyword>
<protein>
    <recommendedName>
        <fullName evidence="3">UV radiation resistance-associated gene protein</fullName>
    </recommendedName>
</protein>
<proteinExistence type="predicted"/>
<dbReference type="PANTHER" id="PTHR15157:SF24">
    <property type="entry name" value="VACUOLAR PROTEIN SORTING 38"/>
    <property type="match status" value="1"/>
</dbReference>